<name>C7M9Y4_BRAFD</name>
<dbReference type="GO" id="GO:0005886">
    <property type="term" value="C:plasma membrane"/>
    <property type="evidence" value="ECO:0007669"/>
    <property type="project" value="UniProtKB-SubCell"/>
</dbReference>
<dbReference type="eggNOG" id="COG2233">
    <property type="taxonomic scope" value="Bacteria"/>
</dbReference>
<organism evidence="10 11">
    <name type="scientific">Brachybacterium faecium (strain ATCC 43885 / DSM 4810 / JCM 11609 / LMG 19847 / NBRC 14762 / NCIMB 9860 / 6-10)</name>
    <dbReference type="NCBI Taxonomy" id="446465"/>
    <lineage>
        <taxon>Bacteria</taxon>
        <taxon>Bacillati</taxon>
        <taxon>Actinomycetota</taxon>
        <taxon>Actinomycetes</taxon>
        <taxon>Micrococcales</taxon>
        <taxon>Dermabacteraceae</taxon>
        <taxon>Brachybacterium</taxon>
    </lineage>
</organism>
<evidence type="ECO:0000256" key="9">
    <source>
        <dbReference type="SAM" id="Phobius"/>
    </source>
</evidence>
<dbReference type="PATRIC" id="fig|446465.5.peg.815"/>
<keyword evidence="6 9" id="KW-1133">Transmembrane helix</keyword>
<feature type="transmembrane region" description="Helical" evidence="9">
    <location>
        <begin position="382"/>
        <end position="399"/>
    </location>
</feature>
<feature type="transmembrane region" description="Helical" evidence="9">
    <location>
        <begin position="349"/>
        <end position="370"/>
    </location>
</feature>
<dbReference type="NCBIfam" id="NF037981">
    <property type="entry name" value="NCS2_1"/>
    <property type="match status" value="1"/>
</dbReference>
<feature type="transmembrane region" description="Helical" evidence="9">
    <location>
        <begin position="411"/>
        <end position="433"/>
    </location>
</feature>
<proteinExistence type="inferred from homology"/>
<dbReference type="InterPro" id="IPR006043">
    <property type="entry name" value="NCS2"/>
</dbReference>
<dbReference type="AlphaFoldDB" id="C7M9Y4"/>
<keyword evidence="4" id="KW-1003">Cell membrane</keyword>
<feature type="compositionally biased region" description="Low complexity" evidence="8">
    <location>
        <begin position="535"/>
        <end position="550"/>
    </location>
</feature>
<dbReference type="InterPro" id="IPR006042">
    <property type="entry name" value="Xan_ur_permease"/>
</dbReference>
<feature type="transmembrane region" description="Helical" evidence="9">
    <location>
        <begin position="140"/>
        <end position="161"/>
    </location>
</feature>
<keyword evidence="5 9" id="KW-0812">Transmembrane</keyword>
<evidence type="ECO:0000256" key="8">
    <source>
        <dbReference type="SAM" id="MobiDB-lite"/>
    </source>
</evidence>
<dbReference type="InterPro" id="IPR017588">
    <property type="entry name" value="UacT-like"/>
</dbReference>
<keyword evidence="7 9" id="KW-0472">Membrane</keyword>
<dbReference type="EMBL" id="CP001643">
    <property type="protein sequence ID" value="ACU84678.1"/>
    <property type="molecule type" value="Genomic_DNA"/>
</dbReference>
<evidence type="ECO:0000313" key="11">
    <source>
        <dbReference type="Proteomes" id="UP000001919"/>
    </source>
</evidence>
<comment type="similarity">
    <text evidence="2">Belongs to the nucleobase:cation symporter-2 (NCS2) (TC 2.A.40) family.</text>
</comment>
<dbReference type="NCBIfam" id="TIGR03173">
    <property type="entry name" value="pbuX"/>
    <property type="match status" value="1"/>
</dbReference>
<reference evidence="10 11" key="1">
    <citation type="journal article" date="2009" name="Stand. Genomic Sci.">
        <title>Complete genome sequence of Brachybacterium faecium type strain (Schefferle 6-10).</title>
        <authorList>
            <person name="Lapidus A."/>
            <person name="Pukall R."/>
            <person name="Labuttii K."/>
            <person name="Copeland A."/>
            <person name="Del Rio T.G."/>
            <person name="Nolan M."/>
            <person name="Chen F."/>
            <person name="Lucas S."/>
            <person name="Tice H."/>
            <person name="Cheng J.F."/>
            <person name="Bruce D."/>
            <person name="Goodwin L."/>
            <person name="Pitluck S."/>
            <person name="Rohde M."/>
            <person name="Goker M."/>
            <person name="Pati A."/>
            <person name="Ivanova N."/>
            <person name="Mavrommatis K."/>
            <person name="Chen A."/>
            <person name="Palaniappan K."/>
            <person name="D'haeseleer P."/>
            <person name="Chain P."/>
            <person name="Bristow J."/>
            <person name="Eisen J.A."/>
            <person name="Markowitz V."/>
            <person name="Hugenholtz P."/>
            <person name="Kyrpides N.C."/>
            <person name="Klenk H.P."/>
        </authorList>
    </citation>
    <scope>NUCLEOTIDE SEQUENCE [LARGE SCALE GENOMIC DNA]</scope>
    <source>
        <strain evidence="11">ATCC 43885 / DSM 4810 / JCM 11609 / LMG 19847 / NBRC 14762 / NCIMB 9860 / 6-10</strain>
    </source>
</reference>
<evidence type="ECO:0000256" key="4">
    <source>
        <dbReference type="ARBA" id="ARBA00022475"/>
    </source>
</evidence>
<dbReference type="STRING" id="446465.Bfae_08240"/>
<dbReference type="OrthoDB" id="9805749at2"/>
<evidence type="ECO:0000256" key="2">
    <source>
        <dbReference type="ARBA" id="ARBA00008821"/>
    </source>
</evidence>
<feature type="transmembrane region" description="Helical" evidence="9">
    <location>
        <begin position="324"/>
        <end position="343"/>
    </location>
</feature>
<keyword evidence="11" id="KW-1185">Reference proteome</keyword>
<accession>C7M9Y4</accession>
<dbReference type="Proteomes" id="UP000001919">
    <property type="component" value="Chromosome"/>
</dbReference>
<feature type="transmembrane region" description="Helical" evidence="9">
    <location>
        <begin position="197"/>
        <end position="217"/>
    </location>
</feature>
<feature type="transmembrane region" description="Helical" evidence="9">
    <location>
        <begin position="237"/>
        <end position="260"/>
    </location>
</feature>
<dbReference type="PANTHER" id="PTHR42810">
    <property type="entry name" value="PURINE PERMEASE C1399.01C-RELATED"/>
    <property type="match status" value="1"/>
</dbReference>
<feature type="transmembrane region" description="Helical" evidence="9">
    <location>
        <begin position="57"/>
        <end position="78"/>
    </location>
</feature>
<dbReference type="HOGENOM" id="CLU_017959_8_2_11"/>
<dbReference type="NCBIfam" id="TIGR00801">
    <property type="entry name" value="ncs2"/>
    <property type="match status" value="1"/>
</dbReference>
<comment type="subcellular location">
    <subcellularLocation>
        <location evidence="1">Cell membrane</location>
        <topology evidence="1">Multi-pass membrane protein</topology>
    </subcellularLocation>
</comment>
<dbReference type="KEGG" id="bfa:Bfae_08240"/>
<evidence type="ECO:0000256" key="6">
    <source>
        <dbReference type="ARBA" id="ARBA00022989"/>
    </source>
</evidence>
<keyword evidence="3" id="KW-0813">Transport</keyword>
<evidence type="ECO:0000313" key="10">
    <source>
        <dbReference type="EMBL" id="ACU84678.1"/>
    </source>
</evidence>
<evidence type="ECO:0000256" key="5">
    <source>
        <dbReference type="ARBA" id="ARBA00022692"/>
    </source>
</evidence>
<dbReference type="PROSITE" id="PS01116">
    <property type="entry name" value="XANTH_URACIL_PERMASE"/>
    <property type="match status" value="1"/>
</dbReference>
<feature type="transmembrane region" description="Helical" evidence="9">
    <location>
        <begin position="173"/>
        <end position="190"/>
    </location>
</feature>
<gene>
    <name evidence="10" type="ordered locus">Bfae_08240</name>
</gene>
<evidence type="ECO:0000256" key="1">
    <source>
        <dbReference type="ARBA" id="ARBA00004651"/>
    </source>
</evidence>
<protein>
    <submittedName>
        <fullName evidence="10">Uracil-xanthine permease</fullName>
    </submittedName>
</protein>
<evidence type="ECO:0000256" key="3">
    <source>
        <dbReference type="ARBA" id="ARBA00022448"/>
    </source>
</evidence>
<dbReference type="Pfam" id="PF00860">
    <property type="entry name" value="Xan_ur_permease"/>
    <property type="match status" value="1"/>
</dbReference>
<feature type="transmembrane region" description="Helical" evidence="9">
    <location>
        <begin position="32"/>
        <end position="51"/>
    </location>
</feature>
<feature type="region of interest" description="Disordered" evidence="8">
    <location>
        <begin position="507"/>
        <end position="566"/>
    </location>
</feature>
<dbReference type="GO" id="GO:0042907">
    <property type="term" value="F:xanthine transmembrane transporter activity"/>
    <property type="evidence" value="ECO:0007669"/>
    <property type="project" value="TreeGrafter"/>
</dbReference>
<dbReference type="PANTHER" id="PTHR42810:SF4">
    <property type="entry name" value="URIC ACID TRANSPORTER UACT"/>
    <property type="match status" value="1"/>
</dbReference>
<evidence type="ECO:0000256" key="7">
    <source>
        <dbReference type="ARBA" id="ARBA00023136"/>
    </source>
</evidence>
<feature type="transmembrane region" description="Helical" evidence="9">
    <location>
        <begin position="109"/>
        <end position="131"/>
    </location>
</feature>
<sequence>MSVTVTAPASARPEDEHLGVGKDVSYGLQHVLTMYGGIIAPPLIVGAAAGVTPQEQALLIACCLFVGGLATILQSFGIPFFGSRLPLVQGTSFAGVATMTAIVGGPGGIQAVFGAVMVSAAIGFLIAPLFARIVRFFPPVVTGVVIATIGLSLFPVAGGWIMGDDAEAPDYASPGNVGLGFATLAIILLLSKLGNAAISRLSILLGIVLGTVLAAFTGQADFSGLAEGPLFALPSPLAFGPPVFEFAAIISMLIVVIVILTETTADIIAVGEIVDTEVDRRRIADGLRADMGASFLAPLFNGFTQSAFAQNVGLVAITGVKSRFVVTAGGAIMVVLGLLPVLGRVVSAIPSPVLGGAGIVLFGTVAVSGIRTLGKVSYDGTGNMVIVAASLGAGMLPVVNPDVYDAFPTWFQTIFHSGISSAAVVAVTLNLLFNELKAGNPPDGEGSVFARAPLRGISYESLEHLSHHLQEGDHVEGGRLVDCHGQEVPVITAEGEVVDVPICELDGPAEHPTMPSAEADPIGSAAPVTTPLETGPVPSSRPGAAPVAAVGEGGSADPALPRPGDR</sequence>